<accession>A0AAE0NNM5</accession>
<evidence type="ECO:0000313" key="3">
    <source>
        <dbReference type="Proteomes" id="UP001285441"/>
    </source>
</evidence>
<organism evidence="2 3">
    <name type="scientific">Podospora didyma</name>
    <dbReference type="NCBI Taxonomy" id="330526"/>
    <lineage>
        <taxon>Eukaryota</taxon>
        <taxon>Fungi</taxon>
        <taxon>Dikarya</taxon>
        <taxon>Ascomycota</taxon>
        <taxon>Pezizomycotina</taxon>
        <taxon>Sordariomycetes</taxon>
        <taxon>Sordariomycetidae</taxon>
        <taxon>Sordariales</taxon>
        <taxon>Podosporaceae</taxon>
        <taxon>Podospora</taxon>
    </lineage>
</organism>
<gene>
    <name evidence="2" type="ORF">B0H63DRAFT_522203</name>
</gene>
<proteinExistence type="predicted"/>
<evidence type="ECO:0000256" key="1">
    <source>
        <dbReference type="SAM" id="MobiDB-lite"/>
    </source>
</evidence>
<keyword evidence="3" id="KW-1185">Reference proteome</keyword>
<dbReference type="Proteomes" id="UP001285441">
    <property type="component" value="Unassembled WGS sequence"/>
</dbReference>
<evidence type="ECO:0000313" key="2">
    <source>
        <dbReference type="EMBL" id="KAK3384856.1"/>
    </source>
</evidence>
<comment type="caution">
    <text evidence="2">The sequence shown here is derived from an EMBL/GenBank/DDBJ whole genome shotgun (WGS) entry which is preliminary data.</text>
</comment>
<reference evidence="2" key="2">
    <citation type="submission" date="2023-06" db="EMBL/GenBank/DDBJ databases">
        <authorList>
            <consortium name="Lawrence Berkeley National Laboratory"/>
            <person name="Haridas S."/>
            <person name="Hensen N."/>
            <person name="Bonometti L."/>
            <person name="Westerberg I."/>
            <person name="Brannstrom I.O."/>
            <person name="Guillou S."/>
            <person name="Cros-Aarteil S."/>
            <person name="Calhoun S."/>
            <person name="Kuo A."/>
            <person name="Mondo S."/>
            <person name="Pangilinan J."/>
            <person name="Riley R."/>
            <person name="LaButti K."/>
            <person name="Andreopoulos B."/>
            <person name="Lipzen A."/>
            <person name="Chen C."/>
            <person name="Yanf M."/>
            <person name="Daum C."/>
            <person name="Ng V."/>
            <person name="Clum A."/>
            <person name="Steindorff A."/>
            <person name="Ohm R."/>
            <person name="Martin F."/>
            <person name="Silar P."/>
            <person name="Natvig D."/>
            <person name="Lalanne C."/>
            <person name="Gautier V."/>
            <person name="Ament-velasquez S.L."/>
            <person name="Kruys A."/>
            <person name="Hutchinson M.I."/>
            <person name="Powell A.J."/>
            <person name="Barry K."/>
            <person name="Miller A.N."/>
            <person name="Grigoriev I.V."/>
            <person name="Debuchy R."/>
            <person name="Gladieux P."/>
            <person name="Thoren M.H."/>
            <person name="Johannesson H."/>
        </authorList>
    </citation>
    <scope>NUCLEOTIDE SEQUENCE</scope>
    <source>
        <strain evidence="2">CBS 232.78</strain>
    </source>
</reference>
<dbReference type="AlphaFoldDB" id="A0AAE0NNM5"/>
<feature type="region of interest" description="Disordered" evidence="1">
    <location>
        <begin position="73"/>
        <end position="92"/>
    </location>
</feature>
<dbReference type="EMBL" id="JAULSW010000004">
    <property type="protein sequence ID" value="KAK3384856.1"/>
    <property type="molecule type" value="Genomic_DNA"/>
</dbReference>
<protein>
    <submittedName>
        <fullName evidence="2">Uncharacterized protein</fullName>
    </submittedName>
</protein>
<name>A0AAE0NNM5_9PEZI</name>
<sequence>MKIDMPIPIFPMIQQRRVPRKPPDMAFPLCHRESRPAVEVNSSIVIGTLKENHPVSRSVETRAARQSTTTNIVVPTSPTHRSSGAQVSMKPNLNWDENSVTSMLVDSRRSSAKPQYVQSSTITVSPPRQRARATAMVPWDRNKVKRVSDYNIALVDNWACRRLLANIQQYPNLVVGGLAPDDILARPIFDDSELPEERKSELVEPRTCRVATESWGAFTTHSCAGF</sequence>
<reference evidence="2" key="1">
    <citation type="journal article" date="2023" name="Mol. Phylogenet. Evol.">
        <title>Genome-scale phylogeny and comparative genomics of the fungal order Sordariales.</title>
        <authorList>
            <person name="Hensen N."/>
            <person name="Bonometti L."/>
            <person name="Westerberg I."/>
            <person name="Brannstrom I.O."/>
            <person name="Guillou S."/>
            <person name="Cros-Aarteil S."/>
            <person name="Calhoun S."/>
            <person name="Haridas S."/>
            <person name="Kuo A."/>
            <person name="Mondo S."/>
            <person name="Pangilinan J."/>
            <person name="Riley R."/>
            <person name="LaButti K."/>
            <person name="Andreopoulos B."/>
            <person name="Lipzen A."/>
            <person name="Chen C."/>
            <person name="Yan M."/>
            <person name="Daum C."/>
            <person name="Ng V."/>
            <person name="Clum A."/>
            <person name="Steindorff A."/>
            <person name="Ohm R.A."/>
            <person name="Martin F."/>
            <person name="Silar P."/>
            <person name="Natvig D.O."/>
            <person name="Lalanne C."/>
            <person name="Gautier V."/>
            <person name="Ament-Velasquez S.L."/>
            <person name="Kruys A."/>
            <person name="Hutchinson M.I."/>
            <person name="Powell A.J."/>
            <person name="Barry K."/>
            <person name="Miller A.N."/>
            <person name="Grigoriev I.V."/>
            <person name="Debuchy R."/>
            <person name="Gladieux P."/>
            <person name="Hiltunen Thoren M."/>
            <person name="Johannesson H."/>
        </authorList>
    </citation>
    <scope>NUCLEOTIDE SEQUENCE</scope>
    <source>
        <strain evidence="2">CBS 232.78</strain>
    </source>
</reference>